<gene>
    <name evidence="1" type="ORF">NCTC9695_06213</name>
</gene>
<evidence type="ECO:0000313" key="2">
    <source>
        <dbReference type="Proteomes" id="UP000275777"/>
    </source>
</evidence>
<protein>
    <submittedName>
        <fullName evidence="1">Uncharacterized protein conserved in bacteria</fullName>
    </submittedName>
</protein>
<sequence>MVALVESTSQGRVPALAPLRYARMHASPFAFFRGMAMIQAADLAAGRTAGSRCRSAATPT</sequence>
<dbReference type="Pfam" id="PF10009">
    <property type="entry name" value="DUF2252"/>
    <property type="match status" value="1"/>
</dbReference>
<dbReference type="EMBL" id="LR134182">
    <property type="protein sequence ID" value="VEB45682.1"/>
    <property type="molecule type" value="Genomic_DNA"/>
</dbReference>
<dbReference type="InterPro" id="IPR018721">
    <property type="entry name" value="DUF2252"/>
</dbReference>
<dbReference type="Proteomes" id="UP000275777">
    <property type="component" value="Chromosome"/>
</dbReference>
<dbReference type="AlphaFoldDB" id="A0A3S4LM91"/>
<reference evidence="1 2" key="1">
    <citation type="submission" date="2018-12" db="EMBL/GenBank/DDBJ databases">
        <authorList>
            <consortium name="Pathogen Informatics"/>
        </authorList>
    </citation>
    <scope>NUCLEOTIDE SEQUENCE [LARGE SCALE GENOMIC DNA]</scope>
    <source>
        <strain evidence="1 2">NCTC9695</strain>
    </source>
</reference>
<organism evidence="1 2">
    <name type="scientific">Chromobacterium violaceum</name>
    <dbReference type="NCBI Taxonomy" id="536"/>
    <lineage>
        <taxon>Bacteria</taxon>
        <taxon>Pseudomonadati</taxon>
        <taxon>Pseudomonadota</taxon>
        <taxon>Betaproteobacteria</taxon>
        <taxon>Neisseriales</taxon>
        <taxon>Chromobacteriaceae</taxon>
        <taxon>Chromobacterium</taxon>
    </lineage>
</organism>
<name>A0A3S4LM91_CHRVL</name>
<evidence type="ECO:0000313" key="1">
    <source>
        <dbReference type="EMBL" id="VEB45682.1"/>
    </source>
</evidence>
<proteinExistence type="predicted"/>
<accession>A0A3S4LM91</accession>